<evidence type="ECO:0000313" key="2">
    <source>
        <dbReference type="Proteomes" id="UP001597474"/>
    </source>
</evidence>
<dbReference type="RefSeq" id="WP_386376175.1">
    <property type="nucleotide sequence ID" value="NZ_JBHUMP010000058.1"/>
</dbReference>
<accession>A0ABW5U7G4</accession>
<feature type="non-terminal residue" evidence="1">
    <location>
        <position position="159"/>
    </location>
</feature>
<evidence type="ECO:0000313" key="1">
    <source>
        <dbReference type="EMBL" id="MFD2741748.1"/>
    </source>
</evidence>
<comment type="caution">
    <text evidence="1">The sequence shown here is derived from an EMBL/GenBank/DDBJ whole genome shotgun (WGS) entry which is preliminary data.</text>
</comment>
<reference evidence="2" key="1">
    <citation type="journal article" date="2019" name="Int. J. Syst. Evol. Microbiol.">
        <title>The Global Catalogue of Microorganisms (GCM) 10K type strain sequencing project: providing services to taxonomists for standard genome sequencing and annotation.</title>
        <authorList>
            <consortium name="The Broad Institute Genomics Platform"/>
            <consortium name="The Broad Institute Genome Sequencing Center for Infectious Disease"/>
            <person name="Wu L."/>
            <person name="Ma J."/>
        </authorList>
    </citation>
    <scope>NUCLEOTIDE SEQUENCE [LARGE SCALE GENOMIC DNA]</scope>
    <source>
        <strain evidence="2">TISTR 2562</strain>
    </source>
</reference>
<protein>
    <submittedName>
        <fullName evidence="1">Uncharacterized protein</fullName>
    </submittedName>
</protein>
<proteinExistence type="predicted"/>
<keyword evidence="2" id="KW-1185">Reference proteome</keyword>
<name>A0ABW5U7G4_9RHOB</name>
<dbReference type="Proteomes" id="UP001597474">
    <property type="component" value="Unassembled WGS sequence"/>
</dbReference>
<gene>
    <name evidence="1" type="ORF">ACFSUD_19530</name>
</gene>
<sequence length="159" mass="17834">MKYDPYSDQVSSRSWIVQPFVGGIEADLWRDTTFTMRGQLLPVASRPFPRSLARFPLIGLIGFDDPGEARRQAATFDDREDQYAPTPDGIFVEPKPPRELAHRLWRGAAQHIPQQHHQKVRAMDAAGGWKLFALCLPEGPLSCQTELCRGGTSCSIRSL</sequence>
<dbReference type="EMBL" id="JBHUMP010000058">
    <property type="protein sequence ID" value="MFD2741748.1"/>
    <property type="molecule type" value="Genomic_DNA"/>
</dbReference>
<organism evidence="1 2">
    <name type="scientific">Sulfitobacter aestuarii</name>
    <dbReference type="NCBI Taxonomy" id="2161676"/>
    <lineage>
        <taxon>Bacteria</taxon>
        <taxon>Pseudomonadati</taxon>
        <taxon>Pseudomonadota</taxon>
        <taxon>Alphaproteobacteria</taxon>
        <taxon>Rhodobacterales</taxon>
        <taxon>Roseobacteraceae</taxon>
        <taxon>Sulfitobacter</taxon>
    </lineage>
</organism>